<dbReference type="Gene3D" id="3.40.50.10990">
    <property type="entry name" value="GTP cyclohydrolase II"/>
    <property type="match status" value="1"/>
</dbReference>
<evidence type="ECO:0000313" key="3">
    <source>
        <dbReference type="EMBL" id="MBU3060282.1"/>
    </source>
</evidence>
<dbReference type="InterPro" id="IPR032677">
    <property type="entry name" value="GTP_cyclohydro_II"/>
</dbReference>
<dbReference type="InterPro" id="IPR036144">
    <property type="entry name" value="RibA-like_sf"/>
</dbReference>
<accession>A0ABS6AQI9</accession>
<name>A0ABS6AQI9_9NOCA</name>
<feature type="region of interest" description="Disordered" evidence="1">
    <location>
        <begin position="126"/>
        <end position="165"/>
    </location>
</feature>
<keyword evidence="4" id="KW-1185">Reference proteome</keyword>
<evidence type="ECO:0000313" key="4">
    <source>
        <dbReference type="Proteomes" id="UP000733379"/>
    </source>
</evidence>
<proteinExistence type="predicted"/>
<comment type="caution">
    <text evidence="3">The sequence shown here is derived from an EMBL/GenBank/DDBJ whole genome shotgun (WGS) entry which is preliminary data.</text>
</comment>
<feature type="domain" description="GTP cyclohydrolase II" evidence="2">
    <location>
        <begin position="79"/>
        <end position="109"/>
    </location>
</feature>
<evidence type="ECO:0000256" key="1">
    <source>
        <dbReference type="SAM" id="MobiDB-lite"/>
    </source>
</evidence>
<gene>
    <name evidence="3" type="ORF">KO481_01920</name>
</gene>
<dbReference type="Proteomes" id="UP000733379">
    <property type="component" value="Unassembled WGS sequence"/>
</dbReference>
<reference evidence="3 4" key="1">
    <citation type="submission" date="2021-06" db="EMBL/GenBank/DDBJ databases">
        <title>Actinomycetes sequencing.</title>
        <authorList>
            <person name="Shan Q."/>
        </authorList>
    </citation>
    <scope>NUCLEOTIDE SEQUENCE [LARGE SCALE GENOMIC DNA]</scope>
    <source>
        <strain evidence="3 4">NEAU-G5</strain>
    </source>
</reference>
<sequence>MWARCNPRRVVRHRRLYVDHITKPPTSITWSGASFCAPGETRTPNLLIADRWFLTGEGSAGRGGRVREVPRRGISRCTAGISRIRLLTNDPAKIRGIENGGVRVAERIPIIAGETPANAWATCRNDAKSPENRVGKLSAPTRQNAPATWKPRPSGRGARGWPPTR</sequence>
<organism evidence="3 4">
    <name type="scientific">Nocardia albiluteola</name>
    <dbReference type="NCBI Taxonomy" id="2842303"/>
    <lineage>
        <taxon>Bacteria</taxon>
        <taxon>Bacillati</taxon>
        <taxon>Actinomycetota</taxon>
        <taxon>Actinomycetes</taxon>
        <taxon>Mycobacteriales</taxon>
        <taxon>Nocardiaceae</taxon>
        <taxon>Nocardia</taxon>
    </lineage>
</organism>
<protein>
    <recommendedName>
        <fullName evidence="2">GTP cyclohydrolase II domain-containing protein</fullName>
    </recommendedName>
</protein>
<dbReference type="SUPFAM" id="SSF142695">
    <property type="entry name" value="RibA-like"/>
    <property type="match status" value="1"/>
</dbReference>
<dbReference type="EMBL" id="JAHKNI010000001">
    <property type="protein sequence ID" value="MBU3060282.1"/>
    <property type="molecule type" value="Genomic_DNA"/>
</dbReference>
<evidence type="ECO:0000259" key="2">
    <source>
        <dbReference type="Pfam" id="PF00925"/>
    </source>
</evidence>
<dbReference type="Pfam" id="PF00925">
    <property type="entry name" value="GTP_cyclohydro2"/>
    <property type="match status" value="1"/>
</dbReference>